<dbReference type="InterPro" id="IPR011989">
    <property type="entry name" value="ARM-like"/>
</dbReference>
<dbReference type="PANTHER" id="PTHR21567:SF87">
    <property type="entry name" value="CRESCERIN-LIKE PROTEIN CHE-12"/>
    <property type="match status" value="1"/>
</dbReference>
<sequence>MGVGTEPERWTAALDGLREPVSHLRSEALDALGSLLASAGWVVEPAAAEPLLGALGERLQDSNWSVCQKALSLVGELLGHAAHASRLDDLASELLAPGLLAKVADPKVAVRKAASQALSAYLASAADLPRVLRRVTVGGIESADWRLRQAALLYLSLPNATLCRVASEPGLQAPIADLAAAVVSALSDENDAVSSSASQCLPRLCEAAGESWPAVLSALPTSARKAYSAWAAAGGSGGAWPADEDQPAGSPGQAPAIEQTADSDDSDNEAGPSVSFGFIPAPLMAGLEQSGSWQSRAAAIGQLQELLDGLGEKEGGDGRRAAASHAPALVSFLLRVLDEEQNFKIVLTTLQILSDVLEAFGEAVRAWPEAATVLVPALMDQFADNKIVIRRANLSVVRKLISLLTPARVLRPLLPFVRHPNSHIREQAIAVLLETLGEDEAQPFELHRSALSAVAPALEDPKPKVQRAASSAVGVLGDRIKESNEGGDEVFESLLEELALLPALEARVHERLREGGAAVGFADNLAEVTTPGGTPPMVRSGSAGWRAAAGPEMDDSPFADLMETTAGSRRIATCGRGRLPWEATSDGHKLPRANSLGLSVLAEGMDEGRPGQRASTSHAEERPGGGFGSRRGGGMRIELPSDAASDSLTGLGPLSAPSAFNDARASPTPISPAESESWGPPSPMHSPTKADALLVAMERDMASRRSGGSTSPVPSGDSPVGSPASSSPLGARSGRDKVGMWLPAARVAGKAPGATRPPRPGGDVGGEPSAPAADALQLLKRRQAPLGLNLDASARAPSSAAPMRSPQVRFPFQAVQRSHSAPQKRTTKELAISGVNDAVGVSERLEGAIGGRRGSGAGDAIPCESPPRRLPLRRVGSRLSCLAASSTEAAAVPDRGAAAPGDGEVLPPRGRRSGGGGDSQPALDVVGRASGQQPEAGGGGSSCDSGTLPGGTVHRVGFSPASPRRSLPSEDSSRGQHAGERGSRRGGWGSAAPAAVSTIPLTADGLVGGGISELRTEDLRALPPPPAAEAAVARTLELLKDGDREGDWAAQYEAINMFRRLVAAQDVGSPDPSLLSQLHALNRLLIQFCDSLRSALAKNAASAFREMFGSLGRHMEADLDLIVPMLIKKSAETSGFIADEANKALAAMAASVSEGRVISALSGCATHRNPTARARAALHLSRALEGMGWGRVLHMRELDRIVQVYAALNSEGLSETRSATKHGLVSILREARRAGGETRERLERLLARWLSGPALRKIMDAAETSPPAGALGAALDGIGPPDAARRSQLRASRASRSSSDRRSSHGLSDAPAEAVDERAGALLAALASSNWASRRDGLTALAALSRASPEALVRSPKLLPLLDGLTPQLTYANPKVNLVAIGALEELLPLLGDALVPTAPALVQALGSCLASSNAQVRCAASPCLDALFATVEPGALLGPVAAAALYGSNPRARGAMLERLGELSVSLHPTRPGLVVKHAVGAGLKLLEEARPELRNATISLLRTLHSLRGISLFDAAQRLPHETQQRLHCAVQQH</sequence>
<accession>A0A7S3RL92</accession>
<dbReference type="GO" id="GO:0008017">
    <property type="term" value="F:microtubule binding"/>
    <property type="evidence" value="ECO:0007669"/>
    <property type="project" value="TreeGrafter"/>
</dbReference>
<evidence type="ECO:0000259" key="2">
    <source>
        <dbReference type="SMART" id="SM01349"/>
    </source>
</evidence>
<dbReference type="PANTHER" id="PTHR21567">
    <property type="entry name" value="CLASP"/>
    <property type="match status" value="1"/>
</dbReference>
<name>A0A7S3RL92_EMIHU</name>
<feature type="region of interest" description="Disordered" evidence="1">
    <location>
        <begin position="605"/>
        <end position="688"/>
    </location>
</feature>
<feature type="compositionally biased region" description="Gly residues" evidence="1">
    <location>
        <begin position="624"/>
        <end position="635"/>
    </location>
</feature>
<evidence type="ECO:0000256" key="1">
    <source>
        <dbReference type="SAM" id="MobiDB-lite"/>
    </source>
</evidence>
<feature type="compositionally biased region" description="Low complexity" evidence="1">
    <location>
        <begin position="704"/>
        <end position="732"/>
    </location>
</feature>
<dbReference type="InterPro" id="IPR034085">
    <property type="entry name" value="TOG"/>
</dbReference>
<protein>
    <recommendedName>
        <fullName evidence="2">TOG domain-containing protein</fullName>
    </recommendedName>
</protein>
<feature type="domain" description="TOG" evidence="2">
    <location>
        <begin position="1308"/>
        <end position="1527"/>
    </location>
</feature>
<dbReference type="GO" id="GO:0005929">
    <property type="term" value="C:cilium"/>
    <property type="evidence" value="ECO:0007669"/>
    <property type="project" value="TreeGrafter"/>
</dbReference>
<proteinExistence type="predicted"/>
<dbReference type="SUPFAM" id="SSF48371">
    <property type="entry name" value="ARM repeat"/>
    <property type="match status" value="2"/>
</dbReference>
<dbReference type="InterPro" id="IPR016024">
    <property type="entry name" value="ARM-type_fold"/>
</dbReference>
<dbReference type="SMART" id="SM01349">
    <property type="entry name" value="TOG"/>
    <property type="match status" value="4"/>
</dbReference>
<feature type="compositionally biased region" description="Gly residues" evidence="1">
    <location>
        <begin position="848"/>
        <end position="857"/>
    </location>
</feature>
<dbReference type="Pfam" id="PF12348">
    <property type="entry name" value="CLASP_N"/>
    <property type="match status" value="1"/>
</dbReference>
<feature type="region of interest" description="Disordered" evidence="1">
    <location>
        <begin position="700"/>
        <end position="774"/>
    </location>
</feature>
<reference evidence="3" key="1">
    <citation type="submission" date="2021-01" db="EMBL/GenBank/DDBJ databases">
        <authorList>
            <person name="Corre E."/>
            <person name="Pelletier E."/>
            <person name="Niang G."/>
            <person name="Scheremetjew M."/>
            <person name="Finn R."/>
            <person name="Kale V."/>
            <person name="Holt S."/>
            <person name="Cochrane G."/>
            <person name="Meng A."/>
            <person name="Brown T."/>
            <person name="Cohen L."/>
        </authorList>
    </citation>
    <scope>NUCLEOTIDE SEQUENCE</scope>
    <source>
        <strain evidence="3">379</strain>
    </source>
</reference>
<feature type="region of interest" description="Disordered" evidence="1">
    <location>
        <begin position="846"/>
        <end position="870"/>
    </location>
</feature>
<dbReference type="InterPro" id="IPR024395">
    <property type="entry name" value="CLASP_N_dom"/>
</dbReference>
<dbReference type="EMBL" id="HBIR01005757">
    <property type="protein sequence ID" value="CAE0527584.1"/>
    <property type="molecule type" value="Transcribed_RNA"/>
</dbReference>
<dbReference type="GO" id="GO:0000226">
    <property type="term" value="P:microtubule cytoskeleton organization"/>
    <property type="evidence" value="ECO:0007669"/>
    <property type="project" value="TreeGrafter"/>
</dbReference>
<gene>
    <name evidence="3" type="ORF">EHUX00137_LOCUS3983</name>
</gene>
<feature type="region of interest" description="Disordered" evidence="1">
    <location>
        <begin position="886"/>
        <end position="991"/>
    </location>
</feature>
<feature type="compositionally biased region" description="Low complexity" evidence="1">
    <location>
        <begin position="889"/>
        <end position="903"/>
    </location>
</feature>
<feature type="region of interest" description="Disordered" evidence="1">
    <location>
        <begin position="236"/>
        <end position="272"/>
    </location>
</feature>
<feature type="compositionally biased region" description="Basic and acidic residues" evidence="1">
    <location>
        <begin position="967"/>
        <end position="983"/>
    </location>
</feature>
<feature type="domain" description="TOG" evidence="2">
    <location>
        <begin position="268"/>
        <end position="518"/>
    </location>
</feature>
<dbReference type="GO" id="GO:0005881">
    <property type="term" value="C:cytoplasmic microtubule"/>
    <property type="evidence" value="ECO:0007669"/>
    <property type="project" value="TreeGrafter"/>
</dbReference>
<evidence type="ECO:0000313" key="3">
    <source>
        <dbReference type="EMBL" id="CAE0527584.1"/>
    </source>
</evidence>
<dbReference type="Gene3D" id="1.25.10.10">
    <property type="entry name" value="Leucine-rich Repeat Variant"/>
    <property type="match status" value="4"/>
</dbReference>
<feature type="domain" description="TOG" evidence="2">
    <location>
        <begin position="1017"/>
        <end position="1271"/>
    </location>
</feature>
<feature type="region of interest" description="Disordered" evidence="1">
    <location>
        <begin position="1282"/>
        <end position="1312"/>
    </location>
</feature>
<organism evidence="3">
    <name type="scientific">Emiliania huxleyi</name>
    <name type="common">Coccolithophore</name>
    <name type="synonym">Pontosphaera huxleyi</name>
    <dbReference type="NCBI Taxonomy" id="2903"/>
    <lineage>
        <taxon>Eukaryota</taxon>
        <taxon>Haptista</taxon>
        <taxon>Haptophyta</taxon>
        <taxon>Prymnesiophyceae</taxon>
        <taxon>Isochrysidales</taxon>
        <taxon>Noelaerhabdaceae</taxon>
        <taxon>Emiliania</taxon>
    </lineage>
</organism>
<feature type="domain" description="TOG" evidence="2">
    <location>
        <begin position="1"/>
        <end position="239"/>
    </location>
</feature>